<dbReference type="Proteomes" id="UP000245466">
    <property type="component" value="Unassembled WGS sequence"/>
</dbReference>
<protein>
    <submittedName>
        <fullName evidence="2">Uncharacterized protein</fullName>
    </submittedName>
</protein>
<keyword evidence="1" id="KW-1133">Transmembrane helix</keyword>
<name>A0A2U1AV10_9BACT</name>
<evidence type="ECO:0000256" key="1">
    <source>
        <dbReference type="SAM" id="Phobius"/>
    </source>
</evidence>
<feature type="transmembrane region" description="Helical" evidence="1">
    <location>
        <begin position="6"/>
        <end position="26"/>
    </location>
</feature>
<reference evidence="2 3" key="1">
    <citation type="submission" date="2018-04" db="EMBL/GenBank/DDBJ databases">
        <title>Genomic Encyclopedia of Type Strains, Phase IV (KMG-IV): sequencing the most valuable type-strain genomes for metagenomic binning, comparative biology and taxonomic classification.</title>
        <authorList>
            <person name="Goeker M."/>
        </authorList>
    </citation>
    <scope>NUCLEOTIDE SEQUENCE [LARGE SCALE GENOMIC DNA]</scope>
    <source>
        <strain evidence="2 3">DSM 100231</strain>
    </source>
</reference>
<dbReference type="EMBL" id="QEKI01000008">
    <property type="protein sequence ID" value="PVY40266.1"/>
    <property type="molecule type" value="Genomic_DNA"/>
</dbReference>
<dbReference type="RefSeq" id="WP_116543986.1">
    <property type="nucleotide sequence ID" value="NZ_QEKI01000008.1"/>
</dbReference>
<comment type="caution">
    <text evidence="2">The sequence shown here is derived from an EMBL/GenBank/DDBJ whole genome shotgun (WGS) entry which is preliminary data.</text>
</comment>
<accession>A0A2U1AV10</accession>
<keyword evidence="1" id="KW-0812">Transmembrane</keyword>
<keyword evidence="3" id="KW-1185">Reference proteome</keyword>
<keyword evidence="1" id="KW-0472">Membrane</keyword>
<evidence type="ECO:0000313" key="2">
    <source>
        <dbReference type="EMBL" id="PVY40266.1"/>
    </source>
</evidence>
<sequence length="226" mass="26175">MEIQTLAILFSTLFLALFLVLIYVIARNPKYFLFQFPLDVLKILVKWRSSEDIKAWNEKDDDIEYKAKRKKKVYFQSADKYILAFSTEEQKVKQSIANGVASLEESALSNETYIKSDYALIVKLPKQTDFYLFHYLLQWLDNEGVCNTGFVSGKSTEYVVYQDKSSLNNLIGETESGARFSVSLYEDYIESQYLMLDRNIKLDKLKGFRVISEIIKSTTANKTYSA</sequence>
<gene>
    <name evidence="2" type="ORF">C8E01_108160</name>
</gene>
<proteinExistence type="predicted"/>
<dbReference type="AlphaFoldDB" id="A0A2U1AV10"/>
<dbReference type="OrthoDB" id="979656at2"/>
<evidence type="ECO:0000313" key="3">
    <source>
        <dbReference type="Proteomes" id="UP000245466"/>
    </source>
</evidence>
<organism evidence="2 3">
    <name type="scientific">Pontibacter virosus</name>
    <dbReference type="NCBI Taxonomy" id="1765052"/>
    <lineage>
        <taxon>Bacteria</taxon>
        <taxon>Pseudomonadati</taxon>
        <taxon>Bacteroidota</taxon>
        <taxon>Cytophagia</taxon>
        <taxon>Cytophagales</taxon>
        <taxon>Hymenobacteraceae</taxon>
        <taxon>Pontibacter</taxon>
    </lineage>
</organism>